<feature type="region of interest" description="Disordered" evidence="3">
    <location>
        <begin position="205"/>
        <end position="289"/>
    </location>
</feature>
<dbReference type="GO" id="GO:0005737">
    <property type="term" value="C:cytoplasm"/>
    <property type="evidence" value="ECO:0007669"/>
    <property type="project" value="TreeGrafter"/>
</dbReference>
<dbReference type="EMBL" id="BLZA01000030">
    <property type="protein sequence ID" value="GHJ88167.1"/>
    <property type="molecule type" value="Genomic_DNA"/>
</dbReference>
<dbReference type="AlphaFoldDB" id="A0A8H3YHG4"/>
<evidence type="ECO:0000256" key="3">
    <source>
        <dbReference type="SAM" id="MobiDB-lite"/>
    </source>
</evidence>
<dbReference type="GO" id="GO:0004864">
    <property type="term" value="F:protein phosphatase inhibitor activity"/>
    <property type="evidence" value="ECO:0007669"/>
    <property type="project" value="TreeGrafter"/>
</dbReference>
<dbReference type="Proteomes" id="UP000620104">
    <property type="component" value="Unassembled WGS sequence"/>
</dbReference>
<protein>
    <recommendedName>
        <fullName evidence="2">mRNA stability protein</fullName>
    </recommendedName>
</protein>
<name>A0A8H3YHG4_9TREE</name>
<dbReference type="Pfam" id="PF04667">
    <property type="entry name" value="Endosulfine"/>
    <property type="match status" value="1"/>
</dbReference>
<dbReference type="OrthoDB" id="2593155at2759"/>
<keyword evidence="5" id="KW-1185">Reference proteome</keyword>
<organism evidence="4 5">
    <name type="scientific">Naganishia liquefaciens</name>
    <dbReference type="NCBI Taxonomy" id="104408"/>
    <lineage>
        <taxon>Eukaryota</taxon>
        <taxon>Fungi</taxon>
        <taxon>Dikarya</taxon>
        <taxon>Basidiomycota</taxon>
        <taxon>Agaricomycotina</taxon>
        <taxon>Tremellomycetes</taxon>
        <taxon>Filobasidiales</taxon>
        <taxon>Filobasidiaceae</taxon>
        <taxon>Naganishia</taxon>
    </lineage>
</organism>
<feature type="compositionally biased region" description="Polar residues" evidence="3">
    <location>
        <begin position="218"/>
        <end position="230"/>
    </location>
</feature>
<evidence type="ECO:0000256" key="1">
    <source>
        <dbReference type="ARBA" id="ARBA00010520"/>
    </source>
</evidence>
<proteinExistence type="inferred from homology"/>
<feature type="compositionally biased region" description="Low complexity" evidence="3">
    <location>
        <begin position="205"/>
        <end position="217"/>
    </location>
</feature>
<comment type="caution">
    <text evidence="4">The sequence shown here is derived from an EMBL/GenBank/DDBJ whole genome shotgun (WGS) entry which is preliminary data.</text>
</comment>
<comment type="similarity">
    <text evidence="1 2">Belongs to the endosulfine family.</text>
</comment>
<evidence type="ECO:0000313" key="5">
    <source>
        <dbReference type="Proteomes" id="UP000620104"/>
    </source>
</evidence>
<evidence type="ECO:0000313" key="4">
    <source>
        <dbReference type="EMBL" id="GHJ88167.1"/>
    </source>
</evidence>
<reference evidence="4" key="1">
    <citation type="submission" date="2020-07" db="EMBL/GenBank/DDBJ databases">
        <title>Draft Genome Sequence of a Deep-Sea Yeast, Naganishia (Cryptococcus) liquefaciens strain N6.</title>
        <authorList>
            <person name="Han Y.W."/>
            <person name="Kajitani R."/>
            <person name="Morimoto H."/>
            <person name="Parhat M."/>
            <person name="Tsubouchi H."/>
            <person name="Bakenova O."/>
            <person name="Ogata M."/>
            <person name="Argunhan B."/>
            <person name="Aoki R."/>
            <person name="Kajiwara S."/>
            <person name="Itoh T."/>
            <person name="Iwasaki H."/>
        </authorList>
    </citation>
    <scope>NUCLEOTIDE SEQUENCE</scope>
    <source>
        <strain evidence="4">N6</strain>
    </source>
</reference>
<feature type="compositionally biased region" description="Low complexity" evidence="3">
    <location>
        <begin position="248"/>
        <end position="264"/>
    </location>
</feature>
<sequence length="289" mass="29114">MNPLLKNKVDLSTMSEQERQLFQKYGKLPKKNVLTSMQKERKYFDSGDYAMHKAGVGAELPVGSAIATPERLPHAQPPSLSSSPTNSSSMSQYAHHHSSSSASSPPRASALSPSNSFSVAQSPGIAIPGASSTAAAAAADPGLARSPSKSGGLSPSGSFGAGAGSGLTARRPSAGVGVASIPIPGSIAPGGFDSTRVSPPVAFSPLSSSAVPPSSFPIQTSHATGPNQSAAHVGSIGAQAAGMQPDMSGKGIQHHSSSIGHGSSPVKPSNLKRGFDRETAAVDEQAVED</sequence>
<accession>A0A8H3YHG4</accession>
<comment type="function">
    <text evidence="2">Plays an essential role in initiation of the G0 program by preventing the degradation of specific nutrient-regulated mRNAs via the 5'-3' mRNA decay pathway.</text>
</comment>
<dbReference type="PANTHER" id="PTHR10358:SF6">
    <property type="entry name" value="ENDOSULFINE, ISOFORM A"/>
    <property type="match status" value="1"/>
</dbReference>
<feature type="compositionally biased region" description="Low complexity" evidence="3">
    <location>
        <begin position="77"/>
        <end position="115"/>
    </location>
</feature>
<dbReference type="PANTHER" id="PTHR10358">
    <property type="entry name" value="ENDOSULFINE"/>
    <property type="match status" value="1"/>
</dbReference>
<feature type="region of interest" description="Disordered" evidence="3">
    <location>
        <begin position="69"/>
        <end position="115"/>
    </location>
</feature>
<dbReference type="InterPro" id="IPR006760">
    <property type="entry name" value="Endosulphine"/>
</dbReference>
<evidence type="ECO:0000256" key="2">
    <source>
        <dbReference type="RuleBase" id="RU363120"/>
    </source>
</evidence>
<gene>
    <name evidence="4" type="ORF">NliqN6_4569</name>
</gene>